<keyword evidence="3" id="KW-1185">Reference proteome</keyword>
<name>A0ABU6U5H9_9FABA</name>
<evidence type="ECO:0000256" key="1">
    <source>
        <dbReference type="SAM" id="Phobius"/>
    </source>
</evidence>
<comment type="caution">
    <text evidence="2">The sequence shown here is derived from an EMBL/GenBank/DDBJ whole genome shotgun (WGS) entry which is preliminary data.</text>
</comment>
<protein>
    <submittedName>
        <fullName evidence="2">Uncharacterized protein</fullName>
    </submittedName>
</protein>
<keyword evidence="1" id="KW-0812">Transmembrane</keyword>
<reference evidence="2 3" key="1">
    <citation type="journal article" date="2023" name="Plants (Basel)">
        <title>Bridging the Gap: Combining Genomics and Transcriptomics Approaches to Understand Stylosanthes scabra, an Orphan Legume from the Brazilian Caatinga.</title>
        <authorList>
            <person name="Ferreira-Neto J.R.C."/>
            <person name="da Silva M.D."/>
            <person name="Binneck E."/>
            <person name="de Melo N.F."/>
            <person name="da Silva R.H."/>
            <person name="de Melo A.L.T.M."/>
            <person name="Pandolfi V."/>
            <person name="Bustamante F.O."/>
            <person name="Brasileiro-Vidal A.C."/>
            <person name="Benko-Iseppon A.M."/>
        </authorList>
    </citation>
    <scope>NUCLEOTIDE SEQUENCE [LARGE SCALE GENOMIC DNA]</scope>
    <source>
        <tissue evidence="2">Leaves</tissue>
    </source>
</reference>
<organism evidence="2 3">
    <name type="scientific">Stylosanthes scabra</name>
    <dbReference type="NCBI Taxonomy" id="79078"/>
    <lineage>
        <taxon>Eukaryota</taxon>
        <taxon>Viridiplantae</taxon>
        <taxon>Streptophyta</taxon>
        <taxon>Embryophyta</taxon>
        <taxon>Tracheophyta</taxon>
        <taxon>Spermatophyta</taxon>
        <taxon>Magnoliopsida</taxon>
        <taxon>eudicotyledons</taxon>
        <taxon>Gunneridae</taxon>
        <taxon>Pentapetalae</taxon>
        <taxon>rosids</taxon>
        <taxon>fabids</taxon>
        <taxon>Fabales</taxon>
        <taxon>Fabaceae</taxon>
        <taxon>Papilionoideae</taxon>
        <taxon>50 kb inversion clade</taxon>
        <taxon>dalbergioids sensu lato</taxon>
        <taxon>Dalbergieae</taxon>
        <taxon>Pterocarpus clade</taxon>
        <taxon>Stylosanthes</taxon>
    </lineage>
</organism>
<dbReference type="EMBL" id="JASCZI010120851">
    <property type="protein sequence ID" value="MED6155905.1"/>
    <property type="molecule type" value="Genomic_DNA"/>
</dbReference>
<keyword evidence="1" id="KW-0472">Membrane</keyword>
<feature type="transmembrane region" description="Helical" evidence="1">
    <location>
        <begin position="12"/>
        <end position="34"/>
    </location>
</feature>
<sequence>MEVNDLNHLFLWFKFIFIALPEFCSFFLKILLIFHHDLISIHEVGHLEEHFEDLNSIIEVGQLEEQTEFLCNVDEEYVPKVGMPFKSCTEAMNSTRSMLNKLDSQKNKETNAIGRAKFCSF</sequence>
<evidence type="ECO:0000313" key="3">
    <source>
        <dbReference type="Proteomes" id="UP001341840"/>
    </source>
</evidence>
<dbReference type="Proteomes" id="UP001341840">
    <property type="component" value="Unassembled WGS sequence"/>
</dbReference>
<accession>A0ABU6U5H9</accession>
<proteinExistence type="predicted"/>
<keyword evidence="1" id="KW-1133">Transmembrane helix</keyword>
<gene>
    <name evidence="2" type="ORF">PIB30_009680</name>
</gene>
<evidence type="ECO:0000313" key="2">
    <source>
        <dbReference type="EMBL" id="MED6155905.1"/>
    </source>
</evidence>